<accession>A0A380MS16</accession>
<dbReference type="PANTHER" id="PTHR48094">
    <property type="entry name" value="PROTEIN/NUCLEIC ACID DEGLYCASE DJ-1-RELATED"/>
    <property type="match status" value="1"/>
</dbReference>
<reference evidence="2 3" key="1">
    <citation type="submission" date="2018-06" db="EMBL/GenBank/DDBJ databases">
        <authorList>
            <consortium name="Pathogen Informatics"/>
            <person name="Doyle S."/>
        </authorList>
    </citation>
    <scope>NUCLEOTIDE SEQUENCE [LARGE SCALE GENOMIC DNA]</scope>
    <source>
        <strain evidence="2 3">NCTC13337</strain>
    </source>
</reference>
<dbReference type="GO" id="GO:0005737">
    <property type="term" value="C:cytoplasm"/>
    <property type="evidence" value="ECO:0007669"/>
    <property type="project" value="TreeGrafter"/>
</dbReference>
<dbReference type="CDD" id="cd03135">
    <property type="entry name" value="GATase1_DJ-1"/>
    <property type="match status" value="1"/>
</dbReference>
<dbReference type="Pfam" id="PF01965">
    <property type="entry name" value="DJ-1_PfpI"/>
    <property type="match status" value="1"/>
</dbReference>
<dbReference type="SUPFAM" id="SSF52317">
    <property type="entry name" value="Class I glutamine amidotransferase-like"/>
    <property type="match status" value="1"/>
</dbReference>
<feature type="domain" description="DJ-1/PfpI" evidence="1">
    <location>
        <begin position="3"/>
        <end position="163"/>
    </location>
</feature>
<dbReference type="InterPro" id="IPR006287">
    <property type="entry name" value="DJ-1"/>
</dbReference>
<keyword evidence="3" id="KW-1185">Reference proteome</keyword>
<evidence type="ECO:0000259" key="1">
    <source>
        <dbReference type="Pfam" id="PF01965"/>
    </source>
</evidence>
<dbReference type="NCBIfam" id="TIGR01383">
    <property type="entry name" value="not_thiJ"/>
    <property type="match status" value="1"/>
</dbReference>
<dbReference type="InterPro" id="IPR050325">
    <property type="entry name" value="Prot/Nucl_acid_deglycase"/>
</dbReference>
<organism evidence="2 3">
    <name type="scientific">Suttonella ornithocola</name>
    <dbReference type="NCBI Taxonomy" id="279832"/>
    <lineage>
        <taxon>Bacteria</taxon>
        <taxon>Pseudomonadati</taxon>
        <taxon>Pseudomonadota</taxon>
        <taxon>Gammaproteobacteria</taxon>
        <taxon>Cardiobacteriales</taxon>
        <taxon>Cardiobacteriaceae</taxon>
        <taxon>Suttonella</taxon>
    </lineage>
</organism>
<dbReference type="RefSeq" id="WP_072576990.1">
    <property type="nucleotide sequence ID" value="NZ_LWHB01000123.1"/>
</dbReference>
<dbReference type="Proteomes" id="UP000254601">
    <property type="component" value="Unassembled WGS sequence"/>
</dbReference>
<protein>
    <submittedName>
        <fullName evidence="2">Chaperone protein YajL</fullName>
    </submittedName>
</protein>
<evidence type="ECO:0000313" key="3">
    <source>
        <dbReference type="Proteomes" id="UP000254601"/>
    </source>
</evidence>
<sequence>MANVLLFLTDGFEEIEALATVDVLRRGEVDVKTISLTGKPIVTGSHHIPVQADQLFEQTNFSDVDMLIIPGGTKAFNDYPALKETIQTHYNKGKKIAAICAAPMVFGTMGLLKGKKATCYPGFEEYLEGAEVQKGTAVVVDGLITTGRGPSLAISFALELLAQLTTKENSQKVAEGLLIAQNK</sequence>
<dbReference type="InterPro" id="IPR029062">
    <property type="entry name" value="Class_I_gatase-like"/>
</dbReference>
<dbReference type="InterPro" id="IPR002818">
    <property type="entry name" value="DJ-1/PfpI"/>
</dbReference>
<evidence type="ECO:0000313" key="2">
    <source>
        <dbReference type="EMBL" id="SUO94964.1"/>
    </source>
</evidence>
<dbReference type="OrthoDB" id="9792284at2"/>
<dbReference type="Gene3D" id="3.40.50.880">
    <property type="match status" value="1"/>
</dbReference>
<dbReference type="EMBL" id="UHIC01000001">
    <property type="protein sequence ID" value="SUO94964.1"/>
    <property type="molecule type" value="Genomic_DNA"/>
</dbReference>
<dbReference type="AlphaFoldDB" id="A0A380MS16"/>
<name>A0A380MS16_9GAMM</name>
<dbReference type="PANTHER" id="PTHR48094:SF12">
    <property type="entry name" value="PARKINSON DISEASE PROTEIN 7 HOMOLOG"/>
    <property type="match status" value="1"/>
</dbReference>
<proteinExistence type="predicted"/>
<gene>
    <name evidence="2" type="primary">yajL</name>
    <name evidence="2" type="ORF">NCTC13337_01020</name>
</gene>